<dbReference type="Pfam" id="PF13568">
    <property type="entry name" value="OMP_b-brl_2"/>
    <property type="match status" value="1"/>
</dbReference>
<evidence type="ECO:0000256" key="1">
    <source>
        <dbReference type="SAM" id="SignalP"/>
    </source>
</evidence>
<keyword evidence="1" id="KW-0732">Signal</keyword>
<accession>A0A935C8A5</accession>
<evidence type="ECO:0000313" key="3">
    <source>
        <dbReference type="EMBL" id="MBK6264837.1"/>
    </source>
</evidence>
<sequence length="392" mass="44971">MKRINHIALVMALTLLSMPGMAFNETSDTLKIVKKDGETAIIILEDKIYSVRIFKHTSREELEKFKEEAAEHGIDITYENLQIVNGTIEALKMKVDCNDGFSGVVTVTDIPESGIGFIRDYSEDANVPFQIGKVFQNQPKSLSEEIEEDIEADIEEESKSWEQKVEDGFDTAFNRESKIHSDSKSKKRFRHDHEFEFLIGLNNYLNEDNQFPDNNNEVYSLDPSTSWTYGINSVHRLSLSSYFKLNFQFGLQWYNFAMADSRYQIIKGPEELEFMDTAVERPDISPSRSKLNITYLNINLVPMFHTGKSSSSFRFGAGPYGGYRIGSKSKFKYDDDGKDVTKNNFYLNNWRYGIKAQVGWKGIDLFATYDLNPLFIDNRGPELNAFSFGIIF</sequence>
<proteinExistence type="predicted"/>
<evidence type="ECO:0000259" key="2">
    <source>
        <dbReference type="Pfam" id="PF13568"/>
    </source>
</evidence>
<dbReference type="InterPro" id="IPR025665">
    <property type="entry name" value="Beta-barrel_OMP_2"/>
</dbReference>
<protein>
    <submittedName>
        <fullName evidence="3">Outer membrane beta-barrel protein</fullName>
    </submittedName>
</protein>
<dbReference type="RefSeq" id="WP_201430503.1">
    <property type="nucleotide sequence ID" value="NZ_JAEQBW010000002.1"/>
</dbReference>
<keyword evidence="4" id="KW-1185">Reference proteome</keyword>
<reference evidence="3" key="1">
    <citation type="submission" date="2021-01" db="EMBL/GenBank/DDBJ databases">
        <title>Marivirga aurantiaca sp. nov., isolated from intertidal surface sediments.</title>
        <authorList>
            <person name="Zhang M."/>
        </authorList>
    </citation>
    <scope>NUCLEOTIDE SEQUENCE</scope>
    <source>
        <strain evidence="3">S37H4</strain>
    </source>
</reference>
<evidence type="ECO:0000313" key="4">
    <source>
        <dbReference type="Proteomes" id="UP000611723"/>
    </source>
</evidence>
<dbReference type="EMBL" id="JAEQBW010000002">
    <property type="protein sequence ID" value="MBK6264837.1"/>
    <property type="molecule type" value="Genomic_DNA"/>
</dbReference>
<name>A0A935C8A5_9BACT</name>
<feature type="chain" id="PRO_5036722660" evidence="1">
    <location>
        <begin position="23"/>
        <end position="392"/>
    </location>
</feature>
<feature type="domain" description="Outer membrane protein beta-barrel" evidence="2">
    <location>
        <begin position="191"/>
        <end position="361"/>
    </location>
</feature>
<organism evidence="3 4">
    <name type="scientific">Marivirga aurantiaca</name>
    <dbReference type="NCBI Taxonomy" id="2802615"/>
    <lineage>
        <taxon>Bacteria</taxon>
        <taxon>Pseudomonadati</taxon>
        <taxon>Bacteroidota</taxon>
        <taxon>Cytophagia</taxon>
        <taxon>Cytophagales</taxon>
        <taxon>Marivirgaceae</taxon>
        <taxon>Marivirga</taxon>
    </lineage>
</organism>
<dbReference type="Proteomes" id="UP000611723">
    <property type="component" value="Unassembled WGS sequence"/>
</dbReference>
<gene>
    <name evidence="3" type="ORF">JKA74_07300</name>
</gene>
<feature type="signal peptide" evidence="1">
    <location>
        <begin position="1"/>
        <end position="22"/>
    </location>
</feature>
<comment type="caution">
    <text evidence="3">The sequence shown here is derived from an EMBL/GenBank/DDBJ whole genome shotgun (WGS) entry which is preliminary data.</text>
</comment>
<dbReference type="AlphaFoldDB" id="A0A935C8A5"/>